<dbReference type="InterPro" id="IPR029033">
    <property type="entry name" value="His_PPase_superfam"/>
</dbReference>
<dbReference type="AlphaFoldDB" id="A0A1Z2XT81"/>
<dbReference type="Proteomes" id="UP000596035">
    <property type="component" value="Chromosome"/>
</dbReference>
<gene>
    <name evidence="4" type="ORF">ADH66_13895</name>
    <name evidence="5" type="ORF">I5Q82_04245</name>
</gene>
<feature type="active site" description="Tele-phosphohistidine intermediate" evidence="1">
    <location>
        <position position="10"/>
    </location>
</feature>
<keyword evidence="6" id="KW-1185">Reference proteome</keyword>
<protein>
    <submittedName>
        <fullName evidence="5">Histidine phosphatase family protein</fullName>
    </submittedName>
</protein>
<evidence type="ECO:0000256" key="2">
    <source>
        <dbReference type="PIRSR" id="PIRSR613078-2"/>
    </source>
</evidence>
<proteinExistence type="predicted"/>
<dbReference type="InterPro" id="IPR013078">
    <property type="entry name" value="His_Pase_superF_clade-1"/>
</dbReference>
<evidence type="ECO:0000313" key="4">
    <source>
        <dbReference type="EMBL" id="ASB41653.1"/>
    </source>
</evidence>
<reference evidence="4" key="1">
    <citation type="journal article" date="2017" name="Genome Announc.">
        <title>High-Quality Whole-Genome Sequences of the Oligo-Mouse-Microbiota Bacterial Community.</title>
        <authorList>
            <person name="Garzetti D."/>
            <person name="Brugiroux S."/>
            <person name="Bunk B."/>
            <person name="Pukall R."/>
            <person name="McCoy K.D."/>
            <person name="Macpherson A.J."/>
            <person name="Stecher B."/>
        </authorList>
    </citation>
    <scope>NUCLEOTIDE SEQUENCE</scope>
    <source>
        <strain evidence="4">KB18</strain>
    </source>
</reference>
<feature type="active site" description="Proton donor/acceptor" evidence="1">
    <location>
        <position position="84"/>
    </location>
</feature>
<evidence type="ECO:0000313" key="6">
    <source>
        <dbReference type="Proteomes" id="UP000196710"/>
    </source>
</evidence>
<organism evidence="5 7">
    <name type="scientific">Acutalibacter muris</name>
    <dbReference type="NCBI Taxonomy" id="1796620"/>
    <lineage>
        <taxon>Bacteria</taxon>
        <taxon>Bacillati</taxon>
        <taxon>Bacillota</taxon>
        <taxon>Clostridia</taxon>
        <taxon>Eubacteriales</taxon>
        <taxon>Acutalibacteraceae</taxon>
        <taxon>Acutalibacter</taxon>
    </lineage>
</organism>
<dbReference type="GO" id="GO:0016791">
    <property type="term" value="F:phosphatase activity"/>
    <property type="evidence" value="ECO:0007669"/>
    <property type="project" value="TreeGrafter"/>
</dbReference>
<dbReference type="EMBL" id="CP065321">
    <property type="protein sequence ID" value="QQR30915.1"/>
    <property type="molecule type" value="Genomic_DNA"/>
</dbReference>
<evidence type="ECO:0000256" key="3">
    <source>
        <dbReference type="SAM" id="MobiDB-lite"/>
    </source>
</evidence>
<dbReference type="Proteomes" id="UP000196710">
    <property type="component" value="Chromosome"/>
</dbReference>
<dbReference type="KEGG" id="amur:ADH66_13895"/>
<reference evidence="5 7" key="3">
    <citation type="submission" date="2020-11" db="EMBL/GenBank/DDBJ databases">
        <title>Closed and high quality bacterial genomes of the OMM12 community.</title>
        <authorList>
            <person name="Marbouty M."/>
            <person name="Lamy-Besnier Q."/>
            <person name="Debarbieux L."/>
            <person name="Koszul R."/>
        </authorList>
    </citation>
    <scope>NUCLEOTIDE SEQUENCE [LARGE SCALE GENOMIC DNA]</scope>
    <source>
        <strain evidence="5 7">KB18</strain>
    </source>
</reference>
<dbReference type="SMART" id="SM00855">
    <property type="entry name" value="PGAM"/>
    <property type="match status" value="1"/>
</dbReference>
<dbReference type="RefSeq" id="WP_066539509.1">
    <property type="nucleotide sequence ID" value="NZ_CAJTCQ010000005.1"/>
</dbReference>
<dbReference type="Pfam" id="PF00300">
    <property type="entry name" value="His_Phos_1"/>
    <property type="match status" value="1"/>
</dbReference>
<feature type="binding site" evidence="2">
    <location>
        <begin position="9"/>
        <end position="16"/>
    </location>
    <ligand>
        <name>substrate</name>
    </ligand>
</feature>
<dbReference type="InterPro" id="IPR050275">
    <property type="entry name" value="PGM_Phosphatase"/>
</dbReference>
<dbReference type="EMBL" id="CP021422">
    <property type="protein sequence ID" value="ASB41653.1"/>
    <property type="molecule type" value="Genomic_DNA"/>
</dbReference>
<evidence type="ECO:0000313" key="7">
    <source>
        <dbReference type="Proteomes" id="UP000596035"/>
    </source>
</evidence>
<sequence length="230" mass="25872">MVTKIYLIRHCQSMGNIEHKFQGQYDADVSPAGEKQLELLGLRFRNEPIDVIYTSPLKRARLTAQAIARYHNGIEVVDEPGFIEMDVGELEDRSLKELALNYPETAEKWDKSPDLCEFPGGETMGQVYDRVNAALDRIIAENPGRTVVVTTHGGVLRNLYARIQYGEPIGIRKSEVFGNTGVSTVIAQGGRLYFESINDLSHLPEDMRRPPTNFSFEKLKKSSGKKSIEK</sequence>
<evidence type="ECO:0000256" key="1">
    <source>
        <dbReference type="PIRSR" id="PIRSR613078-1"/>
    </source>
</evidence>
<evidence type="ECO:0000313" key="5">
    <source>
        <dbReference type="EMBL" id="QQR30915.1"/>
    </source>
</evidence>
<reference evidence="6" key="2">
    <citation type="submission" date="2017-05" db="EMBL/GenBank/DDBJ databases">
        <title>Improved OligoMM genomes.</title>
        <authorList>
            <person name="Garzetti D."/>
        </authorList>
    </citation>
    <scope>NUCLEOTIDE SEQUENCE [LARGE SCALE GENOMIC DNA]</scope>
    <source>
        <strain evidence="6">KB18</strain>
    </source>
</reference>
<name>A0A1Z2XT81_9FIRM</name>
<dbReference type="SUPFAM" id="SSF53254">
    <property type="entry name" value="Phosphoglycerate mutase-like"/>
    <property type="match status" value="1"/>
</dbReference>
<feature type="region of interest" description="Disordered" evidence="3">
    <location>
        <begin position="204"/>
        <end position="230"/>
    </location>
</feature>
<dbReference type="Gene3D" id="3.40.50.1240">
    <property type="entry name" value="Phosphoglycerate mutase-like"/>
    <property type="match status" value="1"/>
</dbReference>
<dbReference type="CDD" id="cd07067">
    <property type="entry name" value="HP_PGM_like"/>
    <property type="match status" value="1"/>
</dbReference>
<feature type="binding site" evidence="2">
    <location>
        <position position="59"/>
    </location>
    <ligand>
        <name>substrate</name>
    </ligand>
</feature>
<dbReference type="PANTHER" id="PTHR48100">
    <property type="entry name" value="BROAD-SPECIFICITY PHOSPHATASE YOR283W-RELATED"/>
    <property type="match status" value="1"/>
</dbReference>
<accession>A0A1Z2XT81</accession>